<keyword evidence="11" id="KW-1185">Reference proteome</keyword>
<dbReference type="Gene3D" id="1.10.10.60">
    <property type="entry name" value="Homeodomain-like"/>
    <property type="match status" value="1"/>
</dbReference>
<dbReference type="InterPro" id="IPR058031">
    <property type="entry name" value="AAA_lid_NorR"/>
</dbReference>
<dbReference type="PANTHER" id="PTHR32071">
    <property type="entry name" value="TRANSCRIPTIONAL REGULATORY PROTEIN"/>
    <property type="match status" value="1"/>
</dbReference>
<feature type="domain" description="Sigma-54 factor interaction" evidence="8">
    <location>
        <begin position="159"/>
        <end position="388"/>
    </location>
</feature>
<dbReference type="GO" id="GO:0043565">
    <property type="term" value="F:sequence-specific DNA binding"/>
    <property type="evidence" value="ECO:0007669"/>
    <property type="project" value="InterPro"/>
</dbReference>
<dbReference type="Gene3D" id="3.40.50.300">
    <property type="entry name" value="P-loop containing nucleotide triphosphate hydrolases"/>
    <property type="match status" value="1"/>
</dbReference>
<dbReference type="SMART" id="SM00448">
    <property type="entry name" value="REC"/>
    <property type="match status" value="1"/>
</dbReference>
<keyword evidence="4" id="KW-0805">Transcription regulation</keyword>
<dbReference type="InterPro" id="IPR027417">
    <property type="entry name" value="P-loop_NTPase"/>
</dbReference>
<dbReference type="InterPro" id="IPR014264">
    <property type="entry name" value="PEP-CTERM_resp_reg"/>
</dbReference>
<keyword evidence="1" id="KW-0547">Nucleotide-binding</keyword>
<dbReference type="InterPro" id="IPR011006">
    <property type="entry name" value="CheY-like_superfamily"/>
</dbReference>
<proteinExistence type="predicted"/>
<name>A0A4R2PEN5_RHOSA</name>
<dbReference type="InterPro" id="IPR025662">
    <property type="entry name" value="Sigma_54_int_dom_ATP-bd_1"/>
</dbReference>
<dbReference type="Gene3D" id="1.10.8.60">
    <property type="match status" value="1"/>
</dbReference>
<dbReference type="Gene3D" id="3.40.50.2300">
    <property type="match status" value="1"/>
</dbReference>
<evidence type="ECO:0000313" key="10">
    <source>
        <dbReference type="EMBL" id="TCP32928.1"/>
    </source>
</evidence>
<dbReference type="SUPFAM" id="SSF46689">
    <property type="entry name" value="Homeodomain-like"/>
    <property type="match status" value="1"/>
</dbReference>
<dbReference type="Pfam" id="PF25601">
    <property type="entry name" value="AAA_lid_14"/>
    <property type="match status" value="1"/>
</dbReference>
<protein>
    <submittedName>
        <fullName evidence="10">Two component Fis family sigma54 specific transcriptional regulator</fullName>
    </submittedName>
</protein>
<dbReference type="PRINTS" id="PR01590">
    <property type="entry name" value="HTHFIS"/>
</dbReference>
<dbReference type="AlphaFoldDB" id="A0A4R2PEN5"/>
<dbReference type="GO" id="GO:0005524">
    <property type="term" value="F:ATP binding"/>
    <property type="evidence" value="ECO:0007669"/>
    <property type="project" value="UniProtKB-KW"/>
</dbReference>
<evidence type="ECO:0000256" key="4">
    <source>
        <dbReference type="ARBA" id="ARBA00023015"/>
    </source>
</evidence>
<gene>
    <name evidence="10" type="ORF">EV659_10827</name>
</gene>
<dbReference type="CDD" id="cd00009">
    <property type="entry name" value="AAA"/>
    <property type="match status" value="1"/>
</dbReference>
<sequence>MTGSNPVTASKTTASKTVLLVVDDDDGIARQLKWAFDGFQVQTCGDRPSALAAAHKRTPAVVLLDLGLPPNADEATEGLTALEELLAVAPSAKVIVMTGQKDRSYALRSVALGAYDFYQKPLDLDELGLIVERARRLYEIEQENKALQATQAQSQIPGLLTTSPQVHQVSQQVARIARTDVAVLITGESGTGKELVAQGVHALSPRDQGPFVAINCAAIPENLLESELFGHEKGAFTGAHKTTIGKVEQAHKGTLFLDEIGEMPMALQAKMLRVLQERMVERVGGRTGVAVDFRLVAATNRDLEQAIKTGEFREDLYYRIGEAVVTIPPLRERPEDAMLIAQRFLQSWAGEQGLNCPGFAPEAMSAIMDYEWPGNVRELQSRIKRAAAVADGRVTAADLQLAAPDQDRDAVVSLKEARRHAELDATRKAMAAAGGNLSEAARLLEVSRPRLYQLLDEHGLR</sequence>
<evidence type="ECO:0000313" key="11">
    <source>
        <dbReference type="Proteomes" id="UP000295399"/>
    </source>
</evidence>
<dbReference type="PROSITE" id="PS00675">
    <property type="entry name" value="SIGMA54_INTERACT_1"/>
    <property type="match status" value="1"/>
</dbReference>
<evidence type="ECO:0000259" key="9">
    <source>
        <dbReference type="PROSITE" id="PS50110"/>
    </source>
</evidence>
<dbReference type="RefSeq" id="WP_132708864.1">
    <property type="nucleotide sequence ID" value="NZ_JACIGF010000008.1"/>
</dbReference>
<dbReference type="NCBIfam" id="TIGR02915">
    <property type="entry name" value="PEP_resp_reg"/>
    <property type="match status" value="1"/>
</dbReference>
<dbReference type="FunFam" id="3.40.50.300:FF:000006">
    <property type="entry name" value="DNA-binding transcriptional regulator NtrC"/>
    <property type="match status" value="1"/>
</dbReference>
<keyword evidence="7" id="KW-0597">Phosphoprotein</keyword>
<dbReference type="InterPro" id="IPR002078">
    <property type="entry name" value="Sigma_54_int"/>
</dbReference>
<evidence type="ECO:0000256" key="1">
    <source>
        <dbReference type="ARBA" id="ARBA00022741"/>
    </source>
</evidence>
<dbReference type="PROSITE" id="PS00676">
    <property type="entry name" value="SIGMA54_INTERACT_2"/>
    <property type="match status" value="1"/>
</dbReference>
<dbReference type="Proteomes" id="UP000295399">
    <property type="component" value="Unassembled WGS sequence"/>
</dbReference>
<dbReference type="InterPro" id="IPR003593">
    <property type="entry name" value="AAA+_ATPase"/>
</dbReference>
<dbReference type="InterPro" id="IPR025943">
    <property type="entry name" value="Sigma_54_int_dom_ATP-bd_2"/>
</dbReference>
<comment type="caution">
    <text evidence="10">The sequence shown here is derived from an EMBL/GenBank/DDBJ whole genome shotgun (WGS) entry which is preliminary data.</text>
</comment>
<dbReference type="PANTHER" id="PTHR32071:SF113">
    <property type="entry name" value="ALGINATE BIOSYNTHESIS TRANSCRIPTIONAL REGULATORY PROTEIN ALGB"/>
    <property type="match status" value="1"/>
</dbReference>
<dbReference type="SMART" id="SM00382">
    <property type="entry name" value="AAA"/>
    <property type="match status" value="1"/>
</dbReference>
<accession>A0A4R2PEN5</accession>
<keyword evidence="6" id="KW-0804">Transcription</keyword>
<dbReference type="GO" id="GO:0006355">
    <property type="term" value="P:regulation of DNA-templated transcription"/>
    <property type="evidence" value="ECO:0007669"/>
    <property type="project" value="InterPro"/>
</dbReference>
<dbReference type="FunCoup" id="A0A4R2PEN5">
    <property type="interactions" value="206"/>
</dbReference>
<dbReference type="Pfam" id="PF00072">
    <property type="entry name" value="Response_reg"/>
    <property type="match status" value="1"/>
</dbReference>
<dbReference type="SUPFAM" id="SSF52540">
    <property type="entry name" value="P-loop containing nucleoside triphosphate hydrolases"/>
    <property type="match status" value="1"/>
</dbReference>
<keyword evidence="2" id="KW-0067">ATP-binding</keyword>
<dbReference type="EMBL" id="SLXO01000008">
    <property type="protein sequence ID" value="TCP32928.1"/>
    <property type="molecule type" value="Genomic_DNA"/>
</dbReference>
<dbReference type="InterPro" id="IPR002197">
    <property type="entry name" value="HTH_Fis"/>
</dbReference>
<dbReference type="Pfam" id="PF00158">
    <property type="entry name" value="Sigma54_activat"/>
    <property type="match status" value="1"/>
</dbReference>
<evidence type="ECO:0000256" key="3">
    <source>
        <dbReference type="ARBA" id="ARBA00023012"/>
    </source>
</evidence>
<evidence type="ECO:0000256" key="7">
    <source>
        <dbReference type="PROSITE-ProRule" id="PRU00169"/>
    </source>
</evidence>
<dbReference type="OrthoDB" id="9770562at2"/>
<feature type="domain" description="Response regulatory" evidence="9">
    <location>
        <begin position="18"/>
        <end position="135"/>
    </location>
</feature>
<dbReference type="PROSITE" id="PS50110">
    <property type="entry name" value="RESPONSE_REGULATORY"/>
    <property type="match status" value="1"/>
</dbReference>
<dbReference type="InParanoid" id="A0A4R2PEN5"/>
<dbReference type="InterPro" id="IPR001789">
    <property type="entry name" value="Sig_transdc_resp-reg_receiver"/>
</dbReference>
<keyword evidence="5" id="KW-0010">Activator</keyword>
<dbReference type="InterPro" id="IPR009057">
    <property type="entry name" value="Homeodomain-like_sf"/>
</dbReference>
<evidence type="ECO:0000256" key="5">
    <source>
        <dbReference type="ARBA" id="ARBA00023159"/>
    </source>
</evidence>
<evidence type="ECO:0000256" key="6">
    <source>
        <dbReference type="ARBA" id="ARBA00023163"/>
    </source>
</evidence>
<dbReference type="GO" id="GO:0000160">
    <property type="term" value="P:phosphorelay signal transduction system"/>
    <property type="evidence" value="ECO:0007669"/>
    <property type="project" value="UniProtKB-KW"/>
</dbReference>
<organism evidence="10 11">
    <name type="scientific">Rhodothalassium salexigens DSM 2132</name>
    <dbReference type="NCBI Taxonomy" id="1188247"/>
    <lineage>
        <taxon>Bacteria</taxon>
        <taxon>Pseudomonadati</taxon>
        <taxon>Pseudomonadota</taxon>
        <taxon>Alphaproteobacteria</taxon>
        <taxon>Rhodothalassiales</taxon>
        <taxon>Rhodothalassiaceae</taxon>
        <taxon>Rhodothalassium</taxon>
    </lineage>
</organism>
<evidence type="ECO:0000259" key="8">
    <source>
        <dbReference type="PROSITE" id="PS50045"/>
    </source>
</evidence>
<evidence type="ECO:0000256" key="2">
    <source>
        <dbReference type="ARBA" id="ARBA00022840"/>
    </source>
</evidence>
<keyword evidence="3" id="KW-0902">Two-component regulatory system</keyword>
<dbReference type="PROSITE" id="PS50045">
    <property type="entry name" value="SIGMA54_INTERACT_4"/>
    <property type="match status" value="1"/>
</dbReference>
<dbReference type="SUPFAM" id="SSF52172">
    <property type="entry name" value="CheY-like"/>
    <property type="match status" value="1"/>
</dbReference>
<reference evidence="10 11" key="1">
    <citation type="submission" date="2019-03" db="EMBL/GenBank/DDBJ databases">
        <title>Genomic Encyclopedia of Type Strains, Phase IV (KMG-IV): sequencing the most valuable type-strain genomes for metagenomic binning, comparative biology and taxonomic classification.</title>
        <authorList>
            <person name="Goeker M."/>
        </authorList>
    </citation>
    <scope>NUCLEOTIDE SEQUENCE [LARGE SCALE GENOMIC DNA]</scope>
    <source>
        <strain evidence="10 11">DSM 2132</strain>
    </source>
</reference>
<dbReference type="Pfam" id="PF02954">
    <property type="entry name" value="HTH_8"/>
    <property type="match status" value="1"/>
</dbReference>
<feature type="modified residue" description="4-aspartylphosphate" evidence="7">
    <location>
        <position position="65"/>
    </location>
</feature>